<proteinExistence type="predicted"/>
<dbReference type="EMBL" id="CAJVQC010034976">
    <property type="protein sequence ID" value="CAG8757797.1"/>
    <property type="molecule type" value="Genomic_DNA"/>
</dbReference>
<dbReference type="Proteomes" id="UP000789920">
    <property type="component" value="Unassembled WGS sequence"/>
</dbReference>
<protein>
    <submittedName>
        <fullName evidence="1">24889_t:CDS:1</fullName>
    </submittedName>
</protein>
<name>A0ACA9QQL8_9GLOM</name>
<accession>A0ACA9QQL8</accession>
<feature type="non-terminal residue" evidence="1">
    <location>
        <position position="690"/>
    </location>
</feature>
<keyword evidence="2" id="KW-1185">Reference proteome</keyword>
<comment type="caution">
    <text evidence="1">The sequence shown here is derived from an EMBL/GenBank/DDBJ whole genome shotgun (WGS) entry which is preliminary data.</text>
</comment>
<sequence>VVDCNSVNVYEMELPDQKGLKILWQVDCRFSSRSCSLAQVVKIWTITASQEQIREMLENLSIVHQVYTMEHIQLCKTNKNKNGLILPKTFGSEKLKSTNDKLYDHQVDDERLIKVHQMLVTNKFIPLSKNLFKSIVLGGSGFTFQVSEDEYKIIRHPTSAIIVGRSGTGKTTCIVFRQIASYLMKSSHKLYKAPSLHTNDIKENVFNKRQIFITVSPTLCTRVKQYFDRLRESAILAEKKMSFTQFYEYTKKKEEENINNNQPENSLIEEDDEMKILGDIPNSFRQLTDEHFPLFITYEKFSQMLEGSYGIDVNKLWKTKQQEFNANNVDEDEEYNLKSSLVDTSEKSWAHFITFDLFEKKYWNHFSYHYRRRLDPALVYAEFSIIKGLNPKDDYLSREEYLSVNSKKYPIFYDRDEIYNLFERYEKMKKLNYDYDSIDRTRAVLRCAKRKALGGPHIHEVYIDECQDNQIVDFSLIFKLFDRADSIFLAGDTAQCIARGSSFRFQSVLSLMYKWELDRSQNNPNWNGSLKPKQFELNTNYRSHNGILGLASSVIDLIQHFFPNSIDKLPRECGEGFQDETAVFNCFSVSEKPGDTVEFGANQVIIVRDEKAKKRLVKSIGKAGLILTIFEAKGMEFNDVLLYDFFTDSPAGQKWRLILSAIEGYSGGMQDLSYERHYILSSELKHLYVA</sequence>
<reference evidence="1" key="1">
    <citation type="submission" date="2021-06" db="EMBL/GenBank/DDBJ databases">
        <authorList>
            <person name="Kallberg Y."/>
            <person name="Tangrot J."/>
            <person name="Rosling A."/>
        </authorList>
    </citation>
    <scope>NUCLEOTIDE SEQUENCE</scope>
    <source>
        <strain evidence="1">MA461A</strain>
    </source>
</reference>
<evidence type="ECO:0000313" key="2">
    <source>
        <dbReference type="Proteomes" id="UP000789920"/>
    </source>
</evidence>
<evidence type="ECO:0000313" key="1">
    <source>
        <dbReference type="EMBL" id="CAG8757797.1"/>
    </source>
</evidence>
<organism evidence="1 2">
    <name type="scientific">Racocetra persica</name>
    <dbReference type="NCBI Taxonomy" id="160502"/>
    <lineage>
        <taxon>Eukaryota</taxon>
        <taxon>Fungi</taxon>
        <taxon>Fungi incertae sedis</taxon>
        <taxon>Mucoromycota</taxon>
        <taxon>Glomeromycotina</taxon>
        <taxon>Glomeromycetes</taxon>
        <taxon>Diversisporales</taxon>
        <taxon>Gigasporaceae</taxon>
        <taxon>Racocetra</taxon>
    </lineage>
</organism>
<gene>
    <name evidence="1" type="ORF">RPERSI_LOCUS14883</name>
</gene>
<feature type="non-terminal residue" evidence="1">
    <location>
        <position position="1"/>
    </location>
</feature>